<dbReference type="SMART" id="SM00450">
    <property type="entry name" value="RHOD"/>
    <property type="match status" value="1"/>
</dbReference>
<comment type="function">
    <text evidence="1">Catalyzes oxygen-dependent 5-hydroxyuridine (ho5U) modification at position 34 in tRNAs.</text>
</comment>
<evidence type="ECO:0000313" key="4">
    <source>
        <dbReference type="Proteomes" id="UP000215694"/>
    </source>
</evidence>
<dbReference type="Pfam" id="PF17773">
    <property type="entry name" value="UPF0176_N"/>
    <property type="match status" value="1"/>
</dbReference>
<dbReference type="OrthoDB" id="9770030at2"/>
<dbReference type="GO" id="GO:0006400">
    <property type="term" value="P:tRNA modification"/>
    <property type="evidence" value="ECO:0007669"/>
    <property type="project" value="UniProtKB-UniRule"/>
</dbReference>
<dbReference type="InterPro" id="IPR036873">
    <property type="entry name" value="Rhodanese-like_dom_sf"/>
</dbReference>
<dbReference type="PANTHER" id="PTHR43268">
    <property type="entry name" value="THIOSULFATE SULFURTRANSFERASE/RHODANESE-LIKE DOMAIN-CONTAINING PROTEIN 2"/>
    <property type="match status" value="1"/>
</dbReference>
<comment type="caution">
    <text evidence="3">The sequence shown here is derived from an EMBL/GenBank/DDBJ whole genome shotgun (WGS) entry which is preliminary data.</text>
</comment>
<evidence type="ECO:0000256" key="1">
    <source>
        <dbReference type="HAMAP-Rule" id="MF_00469"/>
    </source>
</evidence>
<evidence type="ECO:0000259" key="2">
    <source>
        <dbReference type="PROSITE" id="PS50206"/>
    </source>
</evidence>
<accession>A0A371IXB7</accession>
<comment type="catalytic activity">
    <reaction evidence="1">
        <text>uridine(34) in tRNA + AH2 + O2 = 5-hydroxyuridine(34) in tRNA + A + H2O</text>
        <dbReference type="Rhea" id="RHEA:64224"/>
        <dbReference type="Rhea" id="RHEA-COMP:11727"/>
        <dbReference type="Rhea" id="RHEA-COMP:13381"/>
        <dbReference type="ChEBI" id="CHEBI:13193"/>
        <dbReference type="ChEBI" id="CHEBI:15377"/>
        <dbReference type="ChEBI" id="CHEBI:15379"/>
        <dbReference type="ChEBI" id="CHEBI:17499"/>
        <dbReference type="ChEBI" id="CHEBI:65315"/>
        <dbReference type="ChEBI" id="CHEBI:136877"/>
    </reaction>
</comment>
<dbReference type="InterPro" id="IPR020936">
    <property type="entry name" value="TrhO"/>
</dbReference>
<dbReference type="InterPro" id="IPR040503">
    <property type="entry name" value="TRHO_N"/>
</dbReference>
<dbReference type="InterPro" id="IPR001763">
    <property type="entry name" value="Rhodanese-like_dom"/>
</dbReference>
<reference evidence="3 4" key="1">
    <citation type="journal article" date="2017" name="Genome Announc.">
        <title>Draft Genome Sequence of Romboutsia weinsteinii sp. nov. Strain CCRI-19649(T) Isolated from Surface Water.</title>
        <authorList>
            <person name="Maheux A.F."/>
            <person name="Boudreau D.K."/>
            <person name="Berube E."/>
            <person name="Boissinot M."/>
            <person name="Cantin P."/>
            <person name="Raymond F."/>
            <person name="Corbeil J."/>
            <person name="Omar R.F."/>
            <person name="Bergeron M.G."/>
        </authorList>
    </citation>
    <scope>NUCLEOTIDE SEQUENCE [LARGE SCALE GENOMIC DNA]</scope>
    <source>
        <strain evidence="3 4">CCRI-19649</strain>
    </source>
</reference>
<keyword evidence="4" id="KW-1185">Reference proteome</keyword>
<dbReference type="EC" id="1.14.-.-" evidence="1"/>
<dbReference type="RefSeq" id="WP_094369747.1">
    <property type="nucleotide sequence ID" value="NZ_NOJY02000118.1"/>
</dbReference>
<feature type="domain" description="Rhodanese" evidence="2">
    <location>
        <begin position="124"/>
        <end position="218"/>
    </location>
</feature>
<dbReference type="Gene3D" id="3.40.250.10">
    <property type="entry name" value="Rhodanese-like domain"/>
    <property type="match status" value="1"/>
</dbReference>
<proteinExistence type="inferred from homology"/>
<sequence length="329" mass="38497">MNKNYRILLYYKFINIENPEEFKNDHLALCKELNLKGRILISHEGINGTCSGTVEDTEKYMEILKSYPGFSDTVFKIDESENHIFNKLHVKHKSILTLLPEDEVNPNDIVGTYLKPKEFYEMLQRDDVIIVDGRNDYEYEIGHFRGAIKPDVQNFKQFPEWIDKTLGDKKDKKILSYCTGGIRCEKLTGVFLNKGFNEVYHLDGGIVTYGKDEDVKGKLWDGKCYVFDNRISVQINRTEEDIVISKCSICGVPSDRYINCRNDDCHDQFICCESCEDTYAGFCSTDCSEHVIKKPERDSRFRLMNKKELYEKYNQDHDMYKHVIEKLKK</sequence>
<dbReference type="EMBL" id="NOJY02000118">
    <property type="protein sequence ID" value="RDY25124.1"/>
    <property type="molecule type" value="Genomic_DNA"/>
</dbReference>
<dbReference type="NCBIfam" id="NF001135">
    <property type="entry name" value="PRK00142.1-3"/>
    <property type="match status" value="1"/>
</dbReference>
<keyword evidence="3" id="KW-0808">Transferase</keyword>
<dbReference type="InterPro" id="IPR022111">
    <property type="entry name" value="Rhodanese_C"/>
</dbReference>
<comment type="similarity">
    <text evidence="1">Belongs to the TrhO family.</text>
</comment>
<dbReference type="Gene3D" id="3.30.70.100">
    <property type="match status" value="1"/>
</dbReference>
<dbReference type="HAMAP" id="MF_00469">
    <property type="entry name" value="TrhO"/>
    <property type="match status" value="1"/>
</dbReference>
<dbReference type="SUPFAM" id="SSF52821">
    <property type="entry name" value="Rhodanese/Cell cycle control phosphatase"/>
    <property type="match status" value="1"/>
</dbReference>
<protein>
    <recommendedName>
        <fullName evidence="1">tRNA uridine(34) hydroxylase</fullName>
        <ecNumber evidence="1">1.14.-.-</ecNumber>
    </recommendedName>
    <alternativeName>
        <fullName evidence="1">tRNA hydroxylation protein O</fullName>
    </alternativeName>
</protein>
<dbReference type="GO" id="GO:0016740">
    <property type="term" value="F:transferase activity"/>
    <property type="evidence" value="ECO:0007669"/>
    <property type="project" value="UniProtKB-KW"/>
</dbReference>
<dbReference type="PANTHER" id="PTHR43268:SF3">
    <property type="entry name" value="RHODANESE-LIKE DOMAIN-CONTAINING PROTEIN 7-RELATED"/>
    <property type="match status" value="1"/>
</dbReference>
<dbReference type="AlphaFoldDB" id="A0A371IXB7"/>
<dbReference type="CDD" id="cd01518">
    <property type="entry name" value="RHOD_YceA"/>
    <property type="match status" value="1"/>
</dbReference>
<keyword evidence="1" id="KW-0819">tRNA processing</keyword>
<name>A0A371IXB7_9FIRM</name>
<dbReference type="GO" id="GO:0016705">
    <property type="term" value="F:oxidoreductase activity, acting on paired donors, with incorporation or reduction of molecular oxygen"/>
    <property type="evidence" value="ECO:0007669"/>
    <property type="project" value="UniProtKB-UniRule"/>
</dbReference>
<dbReference type="Pfam" id="PF00581">
    <property type="entry name" value="Rhodanese"/>
    <property type="match status" value="1"/>
</dbReference>
<evidence type="ECO:0000313" key="3">
    <source>
        <dbReference type="EMBL" id="RDY25124.1"/>
    </source>
</evidence>
<gene>
    <name evidence="1" type="primary">trhO</name>
    <name evidence="3" type="ORF">CHL78_019855</name>
</gene>
<dbReference type="Pfam" id="PF12368">
    <property type="entry name" value="Rhodanese_C"/>
    <property type="match status" value="1"/>
</dbReference>
<keyword evidence="1" id="KW-0560">Oxidoreductase</keyword>
<organism evidence="3 4">
    <name type="scientific">Romboutsia weinsteinii</name>
    <dbReference type="NCBI Taxonomy" id="2020949"/>
    <lineage>
        <taxon>Bacteria</taxon>
        <taxon>Bacillati</taxon>
        <taxon>Bacillota</taxon>
        <taxon>Clostridia</taxon>
        <taxon>Peptostreptococcales</taxon>
        <taxon>Peptostreptococcaceae</taxon>
        <taxon>Romboutsia</taxon>
    </lineage>
</organism>
<dbReference type="Proteomes" id="UP000215694">
    <property type="component" value="Unassembled WGS sequence"/>
</dbReference>
<dbReference type="PROSITE" id="PS50206">
    <property type="entry name" value="RHODANESE_3"/>
    <property type="match status" value="1"/>
</dbReference>